<dbReference type="InterPro" id="IPR024078">
    <property type="entry name" value="LmbE-like_dom_sf"/>
</dbReference>
<dbReference type="Proteomes" id="UP000016662">
    <property type="component" value="Unassembled WGS sequence"/>
</dbReference>
<evidence type="ECO:0000313" key="1">
    <source>
        <dbReference type="EMBL" id="ERJ88659.1"/>
    </source>
</evidence>
<organism evidence="1 2">
    <name type="scientific">Ruminococcus callidus ATCC 27760</name>
    <dbReference type="NCBI Taxonomy" id="411473"/>
    <lineage>
        <taxon>Bacteria</taxon>
        <taxon>Bacillati</taxon>
        <taxon>Bacillota</taxon>
        <taxon>Clostridia</taxon>
        <taxon>Eubacteriales</taxon>
        <taxon>Oscillospiraceae</taxon>
        <taxon>Ruminococcus</taxon>
    </lineage>
</organism>
<evidence type="ECO:0000313" key="2">
    <source>
        <dbReference type="Proteomes" id="UP000016662"/>
    </source>
</evidence>
<dbReference type="PANTHER" id="PTHR12993">
    <property type="entry name" value="N-ACETYLGLUCOSAMINYL-PHOSPHATIDYLINOSITOL DE-N-ACETYLASE-RELATED"/>
    <property type="match status" value="1"/>
</dbReference>
<dbReference type="HOGENOM" id="CLU_089976_0_0_9"/>
<dbReference type="PATRIC" id="fig|411473.3.peg.2613"/>
<dbReference type="GO" id="GO:0016811">
    <property type="term" value="F:hydrolase activity, acting on carbon-nitrogen (but not peptide) bonds, in linear amides"/>
    <property type="evidence" value="ECO:0007669"/>
    <property type="project" value="TreeGrafter"/>
</dbReference>
<dbReference type="eggNOG" id="ENOG5032SQ3">
    <property type="taxonomic scope" value="Bacteria"/>
</dbReference>
<accession>U2LGS7</accession>
<dbReference type="PANTHER" id="PTHR12993:SF11">
    <property type="entry name" value="N-ACETYLGLUCOSAMINYL-PHOSPHATIDYLINOSITOL DE-N-ACETYLASE"/>
    <property type="match status" value="1"/>
</dbReference>
<dbReference type="EMBL" id="AWVF01000403">
    <property type="protein sequence ID" value="ERJ88659.1"/>
    <property type="molecule type" value="Genomic_DNA"/>
</dbReference>
<protein>
    <submittedName>
        <fullName evidence="1">N-acetylglucosaminylphosphatidylinositol deacetylase</fullName>
    </submittedName>
</protein>
<reference evidence="1 2" key="1">
    <citation type="submission" date="2013-07" db="EMBL/GenBank/DDBJ databases">
        <authorList>
            <person name="Weinstock G."/>
            <person name="Sodergren E."/>
            <person name="Wylie T."/>
            <person name="Fulton L."/>
            <person name="Fulton R."/>
            <person name="Fronick C."/>
            <person name="O'Laughlin M."/>
            <person name="Godfrey J."/>
            <person name="Miner T."/>
            <person name="Herter B."/>
            <person name="Appelbaum E."/>
            <person name="Cordes M."/>
            <person name="Lek S."/>
            <person name="Wollam A."/>
            <person name="Pepin K.H."/>
            <person name="Palsikar V.B."/>
            <person name="Mitreva M."/>
            <person name="Wilson R.K."/>
        </authorList>
    </citation>
    <scope>NUCLEOTIDE SEQUENCE [LARGE SCALE GENOMIC DNA]</scope>
    <source>
        <strain evidence="1 2">ATCC 27760</strain>
    </source>
</reference>
<proteinExistence type="predicted"/>
<comment type="caution">
    <text evidence="1">The sequence shown here is derived from an EMBL/GenBank/DDBJ whole genome shotgun (WGS) entry which is preliminary data.</text>
</comment>
<dbReference type="AlphaFoldDB" id="U2LGS7"/>
<name>U2LGS7_9FIRM</name>
<dbReference type="OrthoDB" id="9790023at2"/>
<dbReference type="InterPro" id="IPR003737">
    <property type="entry name" value="GlcNAc_PI_deacetylase-related"/>
</dbReference>
<dbReference type="SUPFAM" id="SSF102588">
    <property type="entry name" value="LmbE-like"/>
    <property type="match status" value="1"/>
</dbReference>
<dbReference type="STRING" id="411473.RUMCAL_03114"/>
<dbReference type="Gene3D" id="3.40.50.10320">
    <property type="entry name" value="LmbE-like"/>
    <property type="match status" value="1"/>
</dbReference>
<dbReference type="Pfam" id="PF02585">
    <property type="entry name" value="PIG-L"/>
    <property type="match status" value="1"/>
</dbReference>
<keyword evidence="2" id="KW-1185">Reference proteome</keyword>
<dbReference type="RefSeq" id="WP_021681339.1">
    <property type="nucleotide sequence ID" value="NZ_KI260341.1"/>
</dbReference>
<gene>
    <name evidence="1" type="ORF">RUMCAL_03114</name>
</gene>
<sequence length="251" mass="27996">MKSHRIKFQKILAVLLAILALVGGLFGLCRAVASARAYDIAPLTDERLAELDLTGITHLMIVAHPDDETLWGGAHIADGGYLVVCITNGYNATRSAEFQAVMQASNNVGLILSYPDKVAGKRDDWTHVRSQIQTDLEKVMTYQPWEDIVTHNAKGEYGHIHHKMTHQIVTALYDANQLQEPLYVFGKYYCAVTLPDVQDSLTPISDDALQQKEALLQLYTSQAHTIQNLSHMNPYEMWTQIRGGSTDDDNT</sequence>